<evidence type="ECO:0000313" key="2">
    <source>
        <dbReference type="EMBL" id="SOE59435.1"/>
    </source>
</evidence>
<keyword evidence="3" id="KW-1185">Reference proteome</keyword>
<keyword evidence="1" id="KW-0472">Membrane</keyword>
<protein>
    <submittedName>
        <fullName evidence="2">Putative membrane protein</fullName>
    </submittedName>
</protein>
<dbReference type="Proteomes" id="UP000219440">
    <property type="component" value="Unassembled WGS sequence"/>
</dbReference>
<organism evidence="2 3">
    <name type="scientific">Salinibacterium xinjiangense</name>
    <dbReference type="NCBI Taxonomy" id="386302"/>
    <lineage>
        <taxon>Bacteria</taxon>
        <taxon>Bacillati</taxon>
        <taxon>Actinomycetota</taxon>
        <taxon>Actinomycetes</taxon>
        <taxon>Micrococcales</taxon>
        <taxon>Microbacteriaceae</taxon>
        <taxon>Salinibacterium</taxon>
    </lineage>
</organism>
<feature type="transmembrane region" description="Helical" evidence="1">
    <location>
        <begin position="12"/>
        <end position="34"/>
    </location>
</feature>
<accession>A0A2C8Z6F9</accession>
<keyword evidence="1" id="KW-1133">Transmembrane helix</keyword>
<dbReference type="RefSeq" id="WP_097060087.1">
    <property type="nucleotide sequence ID" value="NZ_BMLC01000001.1"/>
</dbReference>
<sequence length="83" mass="9009">MWGYGYNMMGWGWLIGAAIVLLLIVAVVVALLLIPGRMRQPAAVPLSAAATGPTPRQILDERYARGDLTTEEYLERGKHLGSA</sequence>
<dbReference type="EMBL" id="OCST01000002">
    <property type="protein sequence ID" value="SOE59435.1"/>
    <property type="molecule type" value="Genomic_DNA"/>
</dbReference>
<gene>
    <name evidence="2" type="ORF">SAMN06296378_0937</name>
</gene>
<keyword evidence="1" id="KW-0812">Transmembrane</keyword>
<dbReference type="AlphaFoldDB" id="A0A2C8Z6F9"/>
<evidence type="ECO:0000256" key="1">
    <source>
        <dbReference type="SAM" id="Phobius"/>
    </source>
</evidence>
<proteinExistence type="predicted"/>
<evidence type="ECO:0000313" key="3">
    <source>
        <dbReference type="Proteomes" id="UP000219440"/>
    </source>
</evidence>
<reference evidence="2 3" key="1">
    <citation type="submission" date="2017-09" db="EMBL/GenBank/DDBJ databases">
        <authorList>
            <person name="Ehlers B."/>
            <person name="Leendertz F.H."/>
        </authorList>
    </citation>
    <scope>NUCLEOTIDE SEQUENCE [LARGE SCALE GENOMIC DNA]</scope>
    <source>
        <strain evidence="2 3">CGMCC 1.05381</strain>
    </source>
</reference>
<name>A0A2C8Z6F9_9MICO</name>
<dbReference type="OrthoDB" id="3748887at2"/>